<evidence type="ECO:0000313" key="9">
    <source>
        <dbReference type="EMBL" id="KAL1302502.1"/>
    </source>
</evidence>
<evidence type="ECO:0000259" key="8">
    <source>
        <dbReference type="Pfam" id="PF10256"/>
    </source>
</evidence>
<evidence type="ECO:0000256" key="2">
    <source>
        <dbReference type="ARBA" id="ARBA00007732"/>
    </source>
</evidence>
<reference evidence="9 10" key="1">
    <citation type="submission" date="2024-07" db="EMBL/GenBank/DDBJ databases">
        <title>Draft sequence of the Neodothiora populina.</title>
        <authorList>
            <person name="Drown D.D."/>
            <person name="Schuette U.S."/>
            <person name="Buechlein A.B."/>
            <person name="Rusch D.R."/>
            <person name="Winton L.W."/>
            <person name="Adams G.A."/>
        </authorList>
    </citation>
    <scope>NUCLEOTIDE SEQUENCE [LARGE SCALE GENOMIC DNA]</scope>
    <source>
        <strain evidence="9 10">CPC 39397</strain>
    </source>
</reference>
<feature type="region of interest" description="Disordered" evidence="7">
    <location>
        <begin position="1"/>
        <end position="104"/>
    </location>
</feature>
<proteinExistence type="inferred from homology"/>
<comment type="subcellular location">
    <subcellularLocation>
        <location evidence="1">Endoplasmic reticulum membrane</location>
        <topology evidence="1">Peripheral membrane protein</topology>
    </subcellularLocation>
</comment>
<dbReference type="RefSeq" id="XP_069198778.1">
    <property type="nucleotide sequence ID" value="XM_069342277.1"/>
</dbReference>
<evidence type="ECO:0000256" key="6">
    <source>
        <dbReference type="ARBA" id="ARBA00023136"/>
    </source>
</evidence>
<dbReference type="PANTHER" id="PTHR13254:SF0">
    <property type="entry name" value="GOLGIN SUBFAMILY A MEMBER 7_ERF4 DOMAIN-CONTAINING PROTEIN"/>
    <property type="match status" value="1"/>
</dbReference>
<feature type="compositionally biased region" description="Polar residues" evidence="7">
    <location>
        <begin position="60"/>
        <end position="74"/>
    </location>
</feature>
<organism evidence="9 10">
    <name type="scientific">Neodothiora populina</name>
    <dbReference type="NCBI Taxonomy" id="2781224"/>
    <lineage>
        <taxon>Eukaryota</taxon>
        <taxon>Fungi</taxon>
        <taxon>Dikarya</taxon>
        <taxon>Ascomycota</taxon>
        <taxon>Pezizomycotina</taxon>
        <taxon>Dothideomycetes</taxon>
        <taxon>Dothideomycetidae</taxon>
        <taxon>Dothideales</taxon>
        <taxon>Dothioraceae</taxon>
        <taxon>Neodothiora</taxon>
    </lineage>
</organism>
<keyword evidence="6" id="KW-0472">Membrane</keyword>
<dbReference type="Pfam" id="PF10256">
    <property type="entry name" value="Erf4"/>
    <property type="match status" value="1"/>
</dbReference>
<evidence type="ECO:0000256" key="5">
    <source>
        <dbReference type="ARBA" id="ARBA00022824"/>
    </source>
</evidence>
<comment type="similarity">
    <text evidence="2">Belongs to the ERF4 family.</text>
</comment>
<name>A0ABR3P8K8_9PEZI</name>
<dbReference type="GeneID" id="95976593"/>
<evidence type="ECO:0000256" key="4">
    <source>
        <dbReference type="ARBA" id="ARBA00018463"/>
    </source>
</evidence>
<keyword evidence="10" id="KW-1185">Reference proteome</keyword>
<feature type="domain" description="Golgin subfamily A member 7/ERF4" evidence="8">
    <location>
        <begin position="127"/>
        <end position="244"/>
    </location>
</feature>
<dbReference type="Proteomes" id="UP001562354">
    <property type="component" value="Unassembled WGS sequence"/>
</dbReference>
<comment type="subunit">
    <text evidence="3">Interacts with ERF2.</text>
</comment>
<comment type="caution">
    <text evidence="9">The sequence shown here is derived from an EMBL/GenBank/DDBJ whole genome shotgun (WGS) entry which is preliminary data.</text>
</comment>
<feature type="compositionally biased region" description="Pro residues" evidence="7">
    <location>
        <begin position="16"/>
        <end position="26"/>
    </location>
</feature>
<keyword evidence="5" id="KW-0256">Endoplasmic reticulum</keyword>
<dbReference type="InterPro" id="IPR051371">
    <property type="entry name" value="Ras_palmitoyltransferase"/>
</dbReference>
<dbReference type="InterPro" id="IPR019383">
    <property type="entry name" value="Golgin_A_7/ERF4"/>
</dbReference>
<accession>A0ABR3P8K8</accession>
<protein>
    <recommendedName>
        <fullName evidence="4">Ras modification protein ERF4</fullName>
    </recommendedName>
</protein>
<evidence type="ECO:0000256" key="3">
    <source>
        <dbReference type="ARBA" id="ARBA00011396"/>
    </source>
</evidence>
<dbReference type="EMBL" id="JBFMKM010000012">
    <property type="protein sequence ID" value="KAL1302502.1"/>
    <property type="molecule type" value="Genomic_DNA"/>
</dbReference>
<evidence type="ECO:0000256" key="7">
    <source>
        <dbReference type="SAM" id="MobiDB-lite"/>
    </source>
</evidence>
<dbReference type="PANTHER" id="PTHR13254">
    <property type="entry name" value="GOLGI AUTOANTIGEN, GOLGIN SUBFAMILY A, 7"/>
    <property type="match status" value="1"/>
</dbReference>
<evidence type="ECO:0000313" key="10">
    <source>
        <dbReference type="Proteomes" id="UP001562354"/>
    </source>
</evidence>
<evidence type="ECO:0000256" key="1">
    <source>
        <dbReference type="ARBA" id="ARBA00004406"/>
    </source>
</evidence>
<gene>
    <name evidence="9" type="ORF">AAFC00_002891</name>
</gene>
<sequence>MQTMNQMAGVHDPAPAGFPEPPPIPQDDPDLEGQTTQSIKSRPSRSSLPPNRQPSRRTMNDGQSLHPSVRQQETLAPPDRYTMSRHSAESSIGGSEMEIEWGPRHPCYPHPNPHVPLDSPEYTTTRIIRVQRDWLVAGDLYPAFQNLYPEILIGYVSEDDFRKIIETTNKMLKEAFNPWATGNWFDAFLGIATGFLWDNTGLTATKRKVARLERWVDEWNYEAQRGGNDVLLIGPRKTGFLTLDIQIPDPKIDDGSPTPAHT</sequence>